<name>A0AC60W791_9ARCH</name>
<dbReference type="Proteomes" id="UP000591542">
    <property type="component" value="Unassembled WGS sequence"/>
</dbReference>
<proteinExistence type="predicted"/>
<accession>A0AC60W791</accession>
<organism evidence="1 2">
    <name type="scientific">Candidatus Nitrosomaritimum aestuariumsis</name>
    <dbReference type="NCBI Taxonomy" id="3342354"/>
    <lineage>
        <taxon>Archaea</taxon>
        <taxon>Nitrososphaerota</taxon>
        <taxon>Nitrososphaeria</taxon>
        <taxon>Nitrosopumilales</taxon>
        <taxon>Nitrosopumilaceae</taxon>
        <taxon>Candidatus Nitrosomaritimum</taxon>
    </lineage>
</organism>
<comment type="caution">
    <text evidence="1">The sequence shown here is derived from an EMBL/GenBank/DDBJ whole genome shotgun (WGS) entry which is preliminary data.</text>
</comment>
<reference evidence="1 2" key="1">
    <citation type="journal article" date="2020" name="Appl. Environ. Microbiol.">
        <title>Genomic Characteristics of a Novel Species of Ammonia-Oxidizing Archaea from the Jiulong River Estuary.</title>
        <authorList>
            <person name="Zou D."/>
            <person name="Wan R."/>
            <person name="Han L."/>
            <person name="Xu M.N."/>
            <person name="Liu Y."/>
            <person name="Liu H."/>
            <person name="Kao S.J."/>
            <person name="Li M."/>
        </authorList>
    </citation>
    <scope>NUCLEOTIDE SEQUENCE [LARGE SCALE GENOMIC DNA]</scope>
    <source>
        <strain evidence="1">S2bin1</strain>
    </source>
</reference>
<protein>
    <submittedName>
        <fullName evidence="1">Peptidase</fullName>
    </submittedName>
</protein>
<sequence>MGKKFLLLLSFSLLLIPISQADAAMNPNLTVSAENSKFDNHFSGSMVIEVVIRDSSIGDTDEGKGEPDVTINGKSLRMVQATDGNWYAYFANVDRAKIADSTVGKEGEGLDFGVFCDRNTTSLGIDLSETDGVAIPYSSGLDVGSFTNGKVSFTSCTGTLDNSGINQNNVVRKAKAINTSIPNDSPNELGGQIGVDNDAWPFIQLYSFDDVTIQYNPGGGVQQVDLEYDEIPNISLEIDRDNYPQNSEVFLTVNDIQLNQDPTDEDSWTFNLDSPNAVFYQAYDNNGQDAANGGPGLVNLKSYLSALGFEGNGVVSADLGKIMELTTNSEQKETYVTDGLSSFSQIITLVEEGPYSGNFDTADHNDKSTIRILEDAPRGETGRIEYDDQSVSVLSGFSTASVSFEPSLKIGDGSTSLRAGTEFPVILEDQDQNTNSGARDDLDNFRDSALIPTLEIGNPVTLESASNVKFYTNSNDDLSSSGISAGSSVPDKNSDRLIIDTSKLGNSDFEKISFNLGISASNLKSTLIDTSKSNSDGTSWLNYDLRSFSRDLEVNDFSDTSIELLIGSLSSSPITIVNPGQMASSGFIQLSDSDIQEIFSENGSVYVVINFDASENSFGVGKISNENTKQPIVMDFFSFGIVNGDDVNNSIYRFELEETSDNSSIFEGTLEYAVTNQLNIFDPSFIQTIRTIDDEIKFIVTDRMVDEEGVSINYSDLADVGVVITTSVKSDIKTNSGGVFLESTTYRFGQPVKFTLIDPDLNLKNDRIDTYQVINDPNSPYVDTVGSNGNILLEILIKDIRYQRCTINGVETGGLGSTGFSLVETDYDTGVFEGVFKMPSQICDKSGTKLISSAGGSLDAKYYDARDASGEANIFSLSASKQQNQFSSFPGLSESEIIRPISGGLKEITLSGNISNHKFGLPLIVELVRPDGATQNFEASLTNSGDYKAVLTIDSNSLTGKYGINLTHNGLKAGSVSFTVLMPDVPDWIKNNAKWWSTDVIPDSEFIDGLEDLIDKGIIRIPSSPSSSMTTNIPDWIKTTAKWWSDDQISDDDFILAIEFLIKKGIIRI</sequence>
<evidence type="ECO:0000313" key="1">
    <source>
        <dbReference type="EMBL" id="MBA4462796.1"/>
    </source>
</evidence>
<dbReference type="EMBL" id="JACEMX010000031">
    <property type="protein sequence ID" value="MBA4462796.1"/>
    <property type="molecule type" value="Genomic_DNA"/>
</dbReference>
<evidence type="ECO:0000313" key="2">
    <source>
        <dbReference type="Proteomes" id="UP000591542"/>
    </source>
</evidence>
<gene>
    <name evidence="1" type="ORF">H2B01_01245</name>
</gene>